<dbReference type="InterPro" id="IPR050923">
    <property type="entry name" value="Cell_Proc_Reg/RNA_Proc"/>
</dbReference>
<dbReference type="SUPFAM" id="SSF49879">
    <property type="entry name" value="SMAD/FHA domain"/>
    <property type="match status" value="1"/>
</dbReference>
<accession>A0A5S9IKN0</accession>
<dbReference type="KEGG" id="uam:UABAM_01981"/>
<dbReference type="OrthoDB" id="9816434at2"/>
<dbReference type="SMART" id="SM00240">
    <property type="entry name" value="FHA"/>
    <property type="match status" value="1"/>
</dbReference>
<evidence type="ECO:0000313" key="2">
    <source>
        <dbReference type="EMBL" id="BBM83628.1"/>
    </source>
</evidence>
<dbReference type="PROSITE" id="PS50006">
    <property type="entry name" value="FHA_DOMAIN"/>
    <property type="match status" value="1"/>
</dbReference>
<dbReference type="PANTHER" id="PTHR23308">
    <property type="entry name" value="NUCLEAR INHIBITOR OF PROTEIN PHOSPHATASE-1"/>
    <property type="match status" value="1"/>
</dbReference>
<reference evidence="2 3" key="1">
    <citation type="submission" date="2019-08" db="EMBL/GenBank/DDBJ databases">
        <title>Complete genome sequence of Candidatus Uab amorphum.</title>
        <authorList>
            <person name="Shiratori T."/>
            <person name="Suzuki S."/>
            <person name="Kakizawa Y."/>
            <person name="Ishida K."/>
        </authorList>
    </citation>
    <scope>NUCLEOTIDE SEQUENCE [LARGE SCALE GENOMIC DNA]</scope>
    <source>
        <strain evidence="2 3">SRT547</strain>
    </source>
</reference>
<dbReference type="EMBL" id="AP019860">
    <property type="protein sequence ID" value="BBM83628.1"/>
    <property type="molecule type" value="Genomic_DNA"/>
</dbReference>
<organism evidence="2 3">
    <name type="scientific">Uabimicrobium amorphum</name>
    <dbReference type="NCBI Taxonomy" id="2596890"/>
    <lineage>
        <taxon>Bacteria</taxon>
        <taxon>Pseudomonadati</taxon>
        <taxon>Planctomycetota</taxon>
        <taxon>Candidatus Uabimicrobiia</taxon>
        <taxon>Candidatus Uabimicrobiales</taxon>
        <taxon>Candidatus Uabimicrobiaceae</taxon>
        <taxon>Candidatus Uabimicrobium</taxon>
    </lineage>
</organism>
<name>A0A5S9IKN0_UABAM</name>
<dbReference type="InterPro" id="IPR000253">
    <property type="entry name" value="FHA_dom"/>
</dbReference>
<proteinExistence type="predicted"/>
<keyword evidence="3" id="KW-1185">Reference proteome</keyword>
<dbReference type="Gene3D" id="2.60.200.20">
    <property type="match status" value="1"/>
</dbReference>
<evidence type="ECO:0000313" key="3">
    <source>
        <dbReference type="Proteomes" id="UP000326354"/>
    </source>
</evidence>
<dbReference type="Pfam" id="PF00498">
    <property type="entry name" value="FHA"/>
    <property type="match status" value="1"/>
</dbReference>
<dbReference type="InterPro" id="IPR008984">
    <property type="entry name" value="SMAD_FHA_dom_sf"/>
</dbReference>
<dbReference type="RefSeq" id="WP_151967821.1">
    <property type="nucleotide sequence ID" value="NZ_AP019860.1"/>
</dbReference>
<gene>
    <name evidence="2" type="ORF">UABAM_01981</name>
</gene>
<sequence>MYDFENFRQHVRSLSLSQFVKKFPKPILIIEKRPKIQHEKNVNLMRTQTISTAGSLLRFQGFRLGSPPQYKALVYCFDNKKTITIGRTNNNDITLRDDSVSKAHAYFKNKSTFTGFFLQRNKELWNLVDMGSENGTFINGDFLEENESQTVDDGASIVIGAYYYATFFLPKTCYEYLQSLR</sequence>
<evidence type="ECO:0000259" key="1">
    <source>
        <dbReference type="PROSITE" id="PS50006"/>
    </source>
</evidence>
<dbReference type="CDD" id="cd00060">
    <property type="entry name" value="FHA"/>
    <property type="match status" value="1"/>
</dbReference>
<dbReference type="AlphaFoldDB" id="A0A5S9IKN0"/>
<dbReference type="Proteomes" id="UP000326354">
    <property type="component" value="Chromosome"/>
</dbReference>
<protein>
    <recommendedName>
        <fullName evidence="1">FHA domain-containing protein</fullName>
    </recommendedName>
</protein>
<feature type="domain" description="FHA" evidence="1">
    <location>
        <begin position="83"/>
        <end position="143"/>
    </location>
</feature>